<evidence type="ECO:0000256" key="1">
    <source>
        <dbReference type="SAM" id="Phobius"/>
    </source>
</evidence>
<dbReference type="Gene3D" id="3.10.310.50">
    <property type="match status" value="1"/>
</dbReference>
<reference evidence="3 4" key="1">
    <citation type="submission" date="2020-07" db="EMBL/GenBank/DDBJ databases">
        <title>Alkalicella. sp. LB2 genome.</title>
        <authorList>
            <person name="Postec A."/>
            <person name="Quemeneur M."/>
        </authorList>
    </citation>
    <scope>NUCLEOTIDE SEQUENCE [LARGE SCALE GENOMIC DNA]</scope>
    <source>
        <strain evidence="3 4">LB2</strain>
    </source>
</reference>
<dbReference type="Pfam" id="PF04536">
    <property type="entry name" value="TPM_phosphatase"/>
    <property type="match status" value="1"/>
</dbReference>
<dbReference type="Proteomes" id="UP000516160">
    <property type="component" value="Chromosome"/>
</dbReference>
<evidence type="ECO:0000259" key="2">
    <source>
        <dbReference type="Pfam" id="PF04536"/>
    </source>
</evidence>
<dbReference type="KEGG" id="acae:HYG86_01255"/>
<accession>A0A7G9W479</accession>
<evidence type="ECO:0000313" key="4">
    <source>
        <dbReference type="Proteomes" id="UP000516160"/>
    </source>
</evidence>
<proteinExistence type="predicted"/>
<feature type="domain" description="TPM" evidence="2">
    <location>
        <begin position="26"/>
        <end position="148"/>
    </location>
</feature>
<dbReference type="PANTHER" id="PTHR30373">
    <property type="entry name" value="UPF0603 PROTEIN YGCG"/>
    <property type="match status" value="1"/>
</dbReference>
<organism evidence="3 4">
    <name type="scientific">Alkalicella caledoniensis</name>
    <dbReference type="NCBI Taxonomy" id="2731377"/>
    <lineage>
        <taxon>Bacteria</taxon>
        <taxon>Bacillati</taxon>
        <taxon>Bacillota</taxon>
        <taxon>Clostridia</taxon>
        <taxon>Eubacteriales</taxon>
        <taxon>Proteinivoracaceae</taxon>
        <taxon>Alkalicella</taxon>
    </lineage>
</organism>
<dbReference type="AlphaFoldDB" id="A0A7G9W479"/>
<feature type="transmembrane region" description="Helical" evidence="1">
    <location>
        <begin position="179"/>
        <end position="199"/>
    </location>
</feature>
<dbReference type="EMBL" id="CP058559">
    <property type="protein sequence ID" value="QNO13491.1"/>
    <property type="molecule type" value="Genomic_DNA"/>
</dbReference>
<name>A0A7G9W479_ALKCA</name>
<keyword evidence="4" id="KW-1185">Reference proteome</keyword>
<protein>
    <submittedName>
        <fullName evidence="3">TPM domain-containing protein</fullName>
    </submittedName>
</protein>
<sequence length="284" mass="31043">MLVVVFSVLLLMGCEEIQYPDATGYVNDYDNIMSSQGKNDLESLLTQLDEKTGIQIAIAVLETINGADSRDYTTRLFEKWQVGSKNDEGVLIVLVTGENSIEVEVGYGLEHVLTDARVGNMLDTYFLPHFRANDLEQGLVNGVNAMVAHLAEYKELEIDTDYRTIPQDGYGSDMDVPGYLIFILVVCAIGITLVVSFFANRCPKCKKKLTVRTTILKHPSMMSNGYGMKNKHCNHCNYSSDKRYVIPRRTNHITRGGFGGGGSKGGFGGFGGGSSGGGGAGRKW</sequence>
<keyword evidence="1" id="KW-0472">Membrane</keyword>
<keyword evidence="1" id="KW-1133">Transmembrane helix</keyword>
<keyword evidence="1" id="KW-0812">Transmembrane</keyword>
<gene>
    <name evidence="3" type="ORF">HYG86_01255</name>
</gene>
<dbReference type="PANTHER" id="PTHR30373:SF2">
    <property type="entry name" value="UPF0603 PROTEIN YGCG"/>
    <property type="match status" value="1"/>
</dbReference>
<evidence type="ECO:0000313" key="3">
    <source>
        <dbReference type="EMBL" id="QNO13491.1"/>
    </source>
</evidence>
<dbReference type="InterPro" id="IPR007621">
    <property type="entry name" value="TPM_dom"/>
</dbReference>